<comment type="caution">
    <text evidence="1">The sequence shown here is derived from an EMBL/GenBank/DDBJ whole genome shotgun (WGS) entry which is preliminary data.</text>
</comment>
<organism evidence="1 2">
    <name type="scientific">Sphaerodactylus townsendi</name>
    <dbReference type="NCBI Taxonomy" id="933632"/>
    <lineage>
        <taxon>Eukaryota</taxon>
        <taxon>Metazoa</taxon>
        <taxon>Chordata</taxon>
        <taxon>Craniata</taxon>
        <taxon>Vertebrata</taxon>
        <taxon>Euteleostomi</taxon>
        <taxon>Lepidosauria</taxon>
        <taxon>Squamata</taxon>
        <taxon>Bifurcata</taxon>
        <taxon>Gekkota</taxon>
        <taxon>Sphaerodactylidae</taxon>
        <taxon>Sphaerodactylus</taxon>
    </lineage>
</organism>
<sequence length="281" mass="29976">MSKNKRKKLKRKQKRQSQLLAERLRDLQRLEDLATTAAGDASECVVAQDPSNGTPVPAAGGAEPTGGSLACSPQSLTSSSGFYTHNAYDSCNGHSPPGTASRHFSPDSATSGFSGSLFSGSAMSGVSNQRECGGLLSPSISAFGASRFLANPLDPQNADKIRVKIADLGNACWVHKHFTEDIQTRQYRALEVLIGAVYNTPADIWSTACMALSWQLVIISLSHTRVRIIPGIYADHIASHCRSCWAISSALCSFRALIPHSISTDGESFAILRTPEALGLV</sequence>
<dbReference type="EMBL" id="CM037616">
    <property type="protein sequence ID" value="KAH7993616.1"/>
    <property type="molecule type" value="Genomic_DNA"/>
</dbReference>
<accession>A0ACB8ELN1</accession>
<protein>
    <submittedName>
        <fullName evidence="1">Uncharacterized protein</fullName>
    </submittedName>
</protein>
<reference evidence="1" key="1">
    <citation type="submission" date="2021-08" db="EMBL/GenBank/DDBJ databases">
        <title>The first chromosome-level gecko genome reveals the dynamic sex chromosomes of Neotropical dwarf geckos (Sphaerodactylidae: Sphaerodactylus).</title>
        <authorList>
            <person name="Pinto B.J."/>
            <person name="Keating S.E."/>
            <person name="Gamble T."/>
        </authorList>
    </citation>
    <scope>NUCLEOTIDE SEQUENCE</scope>
    <source>
        <strain evidence="1">TG3544</strain>
    </source>
</reference>
<proteinExistence type="predicted"/>
<dbReference type="Proteomes" id="UP000827872">
    <property type="component" value="Linkage Group LG03"/>
</dbReference>
<name>A0ACB8ELN1_9SAUR</name>
<gene>
    <name evidence="1" type="ORF">K3G42_031632</name>
</gene>
<keyword evidence="2" id="KW-1185">Reference proteome</keyword>
<evidence type="ECO:0000313" key="1">
    <source>
        <dbReference type="EMBL" id="KAH7993616.1"/>
    </source>
</evidence>
<evidence type="ECO:0000313" key="2">
    <source>
        <dbReference type="Proteomes" id="UP000827872"/>
    </source>
</evidence>